<evidence type="ECO:0000259" key="4">
    <source>
        <dbReference type="PROSITE" id="PS00418"/>
    </source>
</evidence>
<dbReference type="GO" id="GO:0019028">
    <property type="term" value="C:viral capsid"/>
    <property type="evidence" value="ECO:0007669"/>
    <property type="project" value="InterPro"/>
</dbReference>
<reference evidence="5" key="1">
    <citation type="submission" date="2024-05" db="EMBL/GenBank/DDBJ databases">
        <authorList>
            <person name="Quito-Avila D.F."/>
        </authorList>
    </citation>
    <scope>NUCLEOTIDE SEQUENCE</scope>
    <source>
        <strain evidence="5">P1-Pink_panther</strain>
    </source>
</reference>
<evidence type="ECO:0000256" key="2">
    <source>
        <dbReference type="ARBA" id="ARBA00007202"/>
    </source>
</evidence>
<dbReference type="GO" id="GO:0005198">
    <property type="term" value="F:structural molecule activity"/>
    <property type="evidence" value="ECO:0007669"/>
    <property type="project" value="InterPro"/>
</dbReference>
<evidence type="ECO:0000256" key="3">
    <source>
        <dbReference type="SAM" id="MobiDB-lite"/>
    </source>
</evidence>
<proteinExistence type="inferred from homology"/>
<dbReference type="PRINTS" id="PR00232">
    <property type="entry name" value="POTXCARLCOAT"/>
</dbReference>
<organism evidence="5">
    <name type="scientific">Pitahaya virus E</name>
    <dbReference type="NCBI Taxonomy" id="3144105"/>
    <lineage>
        <taxon>Viruses</taxon>
        <taxon>Riboviria</taxon>
    </lineage>
</organism>
<feature type="region of interest" description="Disordered" evidence="3">
    <location>
        <begin position="282"/>
        <end position="303"/>
    </location>
</feature>
<reference evidence="5" key="2">
    <citation type="submission" date="2024-06" db="EMBL/GenBank/DDBJ databases">
        <title>The virome of dragon fruit plants (Hylocereus sp) in Ecuador.</title>
        <authorList>
            <person name="Espinoza-Lozano L."/>
        </authorList>
    </citation>
    <scope>NUCLEOTIDE SEQUENCE</scope>
    <source>
        <strain evidence="5">P1-Pink_panther</strain>
    </source>
</reference>
<feature type="compositionally biased region" description="Basic and acidic residues" evidence="3">
    <location>
        <begin position="14"/>
        <end position="34"/>
    </location>
</feature>
<feature type="region of interest" description="Disordered" evidence="3">
    <location>
        <begin position="1"/>
        <end position="53"/>
    </location>
</feature>
<feature type="domain" description="Potexviruses and carlaviruses coat protein" evidence="4">
    <location>
        <begin position="226"/>
        <end position="241"/>
    </location>
</feature>
<evidence type="ECO:0000313" key="5">
    <source>
        <dbReference type="EMBL" id="XAO53291.1"/>
    </source>
</evidence>
<protein>
    <submittedName>
        <fullName evidence="5">Capsid protein</fullName>
    </submittedName>
</protein>
<dbReference type="Pfam" id="PF00286">
    <property type="entry name" value="Flexi_CP"/>
    <property type="match status" value="1"/>
</dbReference>
<gene>
    <name evidence="5" type="primary">Cap</name>
</gene>
<dbReference type="PROSITE" id="PS00418">
    <property type="entry name" value="POTEX_CARLAVIRUS_COAT"/>
    <property type="match status" value="1"/>
</dbReference>
<dbReference type="Pfam" id="PF08358">
    <property type="entry name" value="Flexi_CP_N"/>
    <property type="match status" value="1"/>
</dbReference>
<comment type="function">
    <text evidence="1">Required for genome encapsidation. Forms ribonucleoprotein complexes along with TGB1 helicase and viral RNA.</text>
</comment>
<dbReference type="EMBL" id="PP751658">
    <property type="protein sequence ID" value="XAO53291.1"/>
    <property type="molecule type" value="Genomic_RNA"/>
</dbReference>
<name>A0AAU6WIK4_9VIRU</name>
<sequence>MAPKSDPLAGSPSGEREREEAQRRQPPEQERRNEQQQAQPLAENQPEERNHESMLEQRLNRLIEQLNAQRRNSHLKNIAFEIGRPSLEPVPEMRRNPANPYGRFSIDELFKMRVYPVSNNMANSEQMAKIASAISGLGVPTEQVATVILKTVIMCASVSSSAFLDPDGSIEFEGGAVPTDAVIAIMKEVGLRKVCRLYAPVVWNSMLVRNQPPSDWQAMGYPYNARFAAFDTFDYVTNTAAIQPVEGLIRRPTAEECIAHNAHKRLALDRANRNERFGNLETEYTGGLQGPEITRNHRNANNA</sequence>
<evidence type="ECO:0000256" key="1">
    <source>
        <dbReference type="ARBA" id="ARBA00004032"/>
    </source>
</evidence>
<dbReference type="InterPro" id="IPR013569">
    <property type="entry name" value="Carlavirus_coat_N"/>
</dbReference>
<accession>A0AAU6WIK4</accession>
<comment type="similarity">
    <text evidence="2">Belongs to the potexviruses coat protein family.</text>
</comment>
<dbReference type="InterPro" id="IPR000052">
    <property type="entry name" value="Pltvir_coat"/>
</dbReference>